<dbReference type="GeneID" id="109206034"/>
<dbReference type="AlphaFoldDB" id="A0A314KVL0"/>
<dbReference type="EMBL" id="MJEQ01000887">
    <property type="protein sequence ID" value="OIT33418.1"/>
    <property type="molecule type" value="Genomic_DNA"/>
</dbReference>
<organism evidence="6 7">
    <name type="scientific">Nicotiana attenuata</name>
    <name type="common">Coyote tobacco</name>
    <dbReference type="NCBI Taxonomy" id="49451"/>
    <lineage>
        <taxon>Eukaryota</taxon>
        <taxon>Viridiplantae</taxon>
        <taxon>Streptophyta</taxon>
        <taxon>Embryophyta</taxon>
        <taxon>Tracheophyta</taxon>
        <taxon>Spermatophyta</taxon>
        <taxon>Magnoliopsida</taxon>
        <taxon>eudicotyledons</taxon>
        <taxon>Gunneridae</taxon>
        <taxon>Pentapetalae</taxon>
        <taxon>asterids</taxon>
        <taxon>lamiids</taxon>
        <taxon>Solanales</taxon>
        <taxon>Solanaceae</taxon>
        <taxon>Nicotianoideae</taxon>
        <taxon>Nicotianeae</taxon>
        <taxon>Nicotiana</taxon>
    </lineage>
</organism>
<dbReference type="Gramene" id="OIT33418">
    <property type="protein sequence ID" value="OIT33418"/>
    <property type="gene ID" value="A4A49_33579"/>
</dbReference>
<keyword evidence="3" id="KW-0722">Serine protease inhibitor</keyword>
<dbReference type="PANTHER" id="PTHR33832">
    <property type="entry name" value="SERINE-TYPE ENDOPEPTIDASE INHIBITOR"/>
    <property type="match status" value="1"/>
</dbReference>
<name>A0A314KVL0_NICAT</name>
<dbReference type="Pfam" id="PF02428">
    <property type="entry name" value="Prot_inhib_II"/>
    <property type="match status" value="1"/>
</dbReference>
<dbReference type="Proteomes" id="UP000187609">
    <property type="component" value="Unassembled WGS sequence"/>
</dbReference>
<dbReference type="KEGG" id="nau:109206034"/>
<evidence type="ECO:0000256" key="2">
    <source>
        <dbReference type="ARBA" id="ARBA00022690"/>
    </source>
</evidence>
<dbReference type="GO" id="GO:0004867">
    <property type="term" value="F:serine-type endopeptidase inhibitor activity"/>
    <property type="evidence" value="ECO:0007669"/>
    <property type="project" value="UniProtKB-KW"/>
</dbReference>
<accession>A0A314KVL0</accession>
<dbReference type="InterPro" id="IPR051391">
    <property type="entry name" value="Protease_inhibitor_I20"/>
</dbReference>
<dbReference type="Gene3D" id="3.30.60.30">
    <property type="match status" value="1"/>
</dbReference>
<keyword evidence="4" id="KW-1015">Disulfide bond</keyword>
<dbReference type="PANTHER" id="PTHR33832:SF15">
    <property type="entry name" value="SERINE-TYPE ENDOPEPTIDASE INHIBITOR"/>
    <property type="match status" value="1"/>
</dbReference>
<protein>
    <submittedName>
        <fullName evidence="6">Proteinase inhibitor type-2 cevi57</fullName>
    </submittedName>
</protein>
<feature type="chain" id="PRO_5016454842" evidence="5">
    <location>
        <begin position="30"/>
        <end position="88"/>
    </location>
</feature>
<keyword evidence="5" id="KW-0732">Signal</keyword>
<evidence type="ECO:0000313" key="6">
    <source>
        <dbReference type="EMBL" id="OIT33418.1"/>
    </source>
</evidence>
<evidence type="ECO:0000256" key="4">
    <source>
        <dbReference type="ARBA" id="ARBA00023157"/>
    </source>
</evidence>
<evidence type="ECO:0000313" key="7">
    <source>
        <dbReference type="Proteomes" id="UP000187609"/>
    </source>
</evidence>
<reference evidence="6" key="1">
    <citation type="submission" date="2016-11" db="EMBL/GenBank/DDBJ databases">
        <title>The genome of Nicotiana attenuata.</title>
        <authorList>
            <person name="Xu S."/>
            <person name="Brockmoeller T."/>
            <person name="Gaquerel E."/>
            <person name="Navarro A."/>
            <person name="Kuhl H."/>
            <person name="Gase K."/>
            <person name="Ling Z."/>
            <person name="Zhou W."/>
            <person name="Kreitzer C."/>
            <person name="Stanke M."/>
            <person name="Tang H."/>
            <person name="Lyons E."/>
            <person name="Pandey P."/>
            <person name="Pandey S.P."/>
            <person name="Timmermann B."/>
            <person name="Baldwin I.T."/>
        </authorList>
    </citation>
    <scope>NUCLEOTIDE SEQUENCE [LARGE SCALE GENOMIC DNA]</scope>
    <source>
        <strain evidence="6">UT</strain>
    </source>
</reference>
<gene>
    <name evidence="6" type="primary">CEVI57_1</name>
    <name evidence="6" type="ORF">A4A49_33579</name>
</gene>
<comment type="similarity">
    <text evidence="1">Belongs to the protease inhibitor I20 (potato type II proteinase inhibitor) family.</text>
</comment>
<feature type="signal peptide" evidence="5">
    <location>
        <begin position="1"/>
        <end position="29"/>
    </location>
</feature>
<proteinExistence type="inferred from homology"/>
<keyword evidence="7" id="KW-1185">Reference proteome</keyword>
<dbReference type="InterPro" id="IPR003465">
    <property type="entry name" value="Prot_inh_I20"/>
</dbReference>
<evidence type="ECO:0000256" key="5">
    <source>
        <dbReference type="SAM" id="SignalP"/>
    </source>
</evidence>
<evidence type="ECO:0000256" key="3">
    <source>
        <dbReference type="ARBA" id="ARBA00022900"/>
    </source>
</evidence>
<sequence length="88" mass="9486">MATSEVGILTPLFLCVLLLGSTDVEYAEGKICRPKYCDPRVSYMSCPPSGAAPKEFFQFVTCYNCCELEPGCKLFDAAGSVLCTGISQ</sequence>
<comment type="caution">
    <text evidence="6">The sequence shown here is derived from an EMBL/GenBank/DDBJ whole genome shotgun (WGS) entry which is preliminary data.</text>
</comment>
<keyword evidence="2" id="KW-0646">Protease inhibitor</keyword>
<dbReference type="SUPFAM" id="SSF100897">
    <property type="entry name" value="Plant proteinase inhibitors"/>
    <property type="match status" value="1"/>
</dbReference>
<evidence type="ECO:0000256" key="1">
    <source>
        <dbReference type="ARBA" id="ARBA00007766"/>
    </source>
</evidence>